<sequence length="481" mass="54912">MIKWFKGGWFWLLVITFLFLAVIRLHDYDRVPGASHAEELLYGWSGIHLIETGEPVSWSTLDYPDENLVFDGIVGDKNGVYLPAKLYKPWVDEPPLYSLLAGGAAHLYGDDREMVLPTSHTRIPSVLASLITLGLVFWVGYHFFGFWAGYMAMLVYGVSPIMVFGSRLSVPENIIALMTLMSLAMMPKYDKKPSKWMAGVWGVMAVIGGLMKPTGFFIAPLMMFVSARKKRWADVLIILLLTLAGVGLFVAYGYWLDWELFKTIVEIQGVRFAGWTGLAYIFSSPGYDIWPMFDGWYIFALLSTLFFAFKSKKSKELGWVVLFWIYWLMVAVFSGTEQDMLPWYRYPMFPLMAIMGGLGLIKFLKDVRFVNMALAVGLLLSGRYFLHNAFRPTTDPNVFRVVYLLLVSPSLINMIWPREMLKNISRVLLVGVILAGAYFNAKYIYSAFSIDCESITCPMGPSTWLSEIRIPFFWRWLTVVR</sequence>
<reference evidence="11" key="1">
    <citation type="journal article" date="2020" name="Microorganisms">
        <title>Complete Genome of a Member of a New Bacterial Lineage in the Microgenomates Group Reveals an Unusual Nucleotide Composition Disparity Between Two Strands of DNA and Limited Metabolic Potential.</title>
        <authorList>
            <person name="Kadnikov V.V."/>
            <person name="Mardanov A.V."/>
            <person name="Beletsky A.V."/>
            <person name="Karnachuk O.V."/>
            <person name="Ravin N.V."/>
        </authorList>
    </citation>
    <scope>NUCLEOTIDE SEQUENCE [LARGE SCALE GENOMIC DNA]</scope>
</reference>
<dbReference type="PANTHER" id="PTHR33908">
    <property type="entry name" value="MANNOSYLTRANSFERASE YKCB-RELATED"/>
    <property type="match status" value="1"/>
</dbReference>
<dbReference type="PANTHER" id="PTHR33908:SF11">
    <property type="entry name" value="MEMBRANE PROTEIN"/>
    <property type="match status" value="1"/>
</dbReference>
<gene>
    <name evidence="10" type="ORF">MICH65_0509</name>
</gene>
<feature type="transmembrane region" description="Helical" evidence="8">
    <location>
        <begin position="398"/>
        <end position="416"/>
    </location>
</feature>
<dbReference type="Pfam" id="PF13231">
    <property type="entry name" value="PMT_2"/>
    <property type="match status" value="1"/>
</dbReference>
<dbReference type="GO" id="GO:0016763">
    <property type="term" value="F:pentosyltransferase activity"/>
    <property type="evidence" value="ECO:0007669"/>
    <property type="project" value="TreeGrafter"/>
</dbReference>
<evidence type="ECO:0000256" key="7">
    <source>
        <dbReference type="ARBA" id="ARBA00023136"/>
    </source>
</evidence>
<protein>
    <submittedName>
        <fullName evidence="10">Glycosyl transferase family 39</fullName>
    </submittedName>
</protein>
<feature type="transmembrane region" description="Helical" evidence="8">
    <location>
        <begin position="173"/>
        <end position="189"/>
    </location>
</feature>
<dbReference type="AlphaFoldDB" id="A0A857NAV3"/>
<dbReference type="InterPro" id="IPR050297">
    <property type="entry name" value="LipidA_mod_glycosyltrf_83"/>
</dbReference>
<feature type="transmembrane region" description="Helical" evidence="8">
    <location>
        <begin position="123"/>
        <end position="141"/>
    </location>
</feature>
<name>A0A857NAV3_9BACT</name>
<keyword evidence="7 8" id="KW-0472">Membrane</keyword>
<keyword evidence="5 8" id="KW-0812">Transmembrane</keyword>
<organism evidence="10 11">
    <name type="scientific">Candidatus Chazhemtobacterium aquaticus</name>
    <dbReference type="NCBI Taxonomy" id="2715735"/>
    <lineage>
        <taxon>Bacteria</taxon>
        <taxon>Candidatus Chazhemtobacteraceae</taxon>
        <taxon>Candidatus Chazhemtobacterium</taxon>
    </lineage>
</organism>
<evidence type="ECO:0000313" key="10">
    <source>
        <dbReference type="EMBL" id="QHO63490.1"/>
    </source>
</evidence>
<feature type="transmembrane region" description="Helical" evidence="8">
    <location>
        <begin position="346"/>
        <end position="364"/>
    </location>
</feature>
<feature type="transmembrane region" description="Helical" evidence="8">
    <location>
        <begin position="369"/>
        <end position="386"/>
    </location>
</feature>
<dbReference type="GO" id="GO:0005886">
    <property type="term" value="C:plasma membrane"/>
    <property type="evidence" value="ECO:0007669"/>
    <property type="project" value="UniProtKB-SubCell"/>
</dbReference>
<evidence type="ECO:0000256" key="5">
    <source>
        <dbReference type="ARBA" id="ARBA00022692"/>
    </source>
</evidence>
<keyword evidence="6 8" id="KW-1133">Transmembrane helix</keyword>
<evidence type="ECO:0000313" key="11">
    <source>
        <dbReference type="Proteomes" id="UP000463983"/>
    </source>
</evidence>
<evidence type="ECO:0000256" key="6">
    <source>
        <dbReference type="ARBA" id="ARBA00022989"/>
    </source>
</evidence>
<feature type="transmembrane region" description="Helical" evidence="8">
    <location>
        <begin position="289"/>
        <end position="309"/>
    </location>
</feature>
<evidence type="ECO:0000256" key="4">
    <source>
        <dbReference type="ARBA" id="ARBA00022679"/>
    </source>
</evidence>
<proteinExistence type="predicted"/>
<feature type="transmembrane region" description="Helical" evidence="8">
    <location>
        <begin position="428"/>
        <end position="448"/>
    </location>
</feature>
<feature type="domain" description="Glycosyltransferase RgtA/B/C/D-like" evidence="9">
    <location>
        <begin position="92"/>
        <end position="255"/>
    </location>
</feature>
<dbReference type="RefSeq" id="WP_161931869.1">
    <property type="nucleotide sequence ID" value="NZ_CP047901.1"/>
</dbReference>
<evidence type="ECO:0000256" key="1">
    <source>
        <dbReference type="ARBA" id="ARBA00004651"/>
    </source>
</evidence>
<feature type="transmembrane region" description="Helical" evidence="8">
    <location>
        <begin position="316"/>
        <end position="334"/>
    </location>
</feature>
<accession>A0A857NAV3</accession>
<evidence type="ECO:0000256" key="8">
    <source>
        <dbReference type="SAM" id="Phobius"/>
    </source>
</evidence>
<evidence type="ECO:0000256" key="3">
    <source>
        <dbReference type="ARBA" id="ARBA00022676"/>
    </source>
</evidence>
<feature type="transmembrane region" description="Helical" evidence="8">
    <location>
        <begin position="6"/>
        <end position="25"/>
    </location>
</feature>
<keyword evidence="2" id="KW-1003">Cell membrane</keyword>
<dbReference type="InterPro" id="IPR038731">
    <property type="entry name" value="RgtA/B/C-like"/>
</dbReference>
<comment type="subcellular location">
    <subcellularLocation>
        <location evidence="1">Cell membrane</location>
        <topology evidence="1">Multi-pass membrane protein</topology>
    </subcellularLocation>
</comment>
<keyword evidence="3" id="KW-0328">Glycosyltransferase</keyword>
<dbReference type="GO" id="GO:0009103">
    <property type="term" value="P:lipopolysaccharide biosynthetic process"/>
    <property type="evidence" value="ECO:0007669"/>
    <property type="project" value="UniProtKB-ARBA"/>
</dbReference>
<feature type="transmembrane region" description="Helical" evidence="8">
    <location>
        <begin position="201"/>
        <end position="223"/>
    </location>
</feature>
<dbReference type="Proteomes" id="UP000463983">
    <property type="component" value="Chromosome"/>
</dbReference>
<dbReference type="KEGG" id="caqa:MICH65_0509"/>
<dbReference type="EMBL" id="CP047901">
    <property type="protein sequence ID" value="QHO63490.1"/>
    <property type="molecule type" value="Genomic_DNA"/>
</dbReference>
<feature type="transmembrane region" description="Helical" evidence="8">
    <location>
        <begin position="235"/>
        <end position="255"/>
    </location>
</feature>
<evidence type="ECO:0000259" key="9">
    <source>
        <dbReference type="Pfam" id="PF13231"/>
    </source>
</evidence>
<keyword evidence="11" id="KW-1185">Reference proteome</keyword>
<evidence type="ECO:0000256" key="2">
    <source>
        <dbReference type="ARBA" id="ARBA00022475"/>
    </source>
</evidence>
<keyword evidence="4 10" id="KW-0808">Transferase</keyword>